<evidence type="ECO:0000313" key="2">
    <source>
        <dbReference type="EnsemblMetazoa" id="XP_038048231.1"/>
    </source>
</evidence>
<feature type="compositionally biased region" description="Basic residues" evidence="1">
    <location>
        <begin position="2522"/>
        <end position="2534"/>
    </location>
</feature>
<feature type="region of interest" description="Disordered" evidence="1">
    <location>
        <begin position="1618"/>
        <end position="1798"/>
    </location>
</feature>
<feature type="compositionally biased region" description="Basic and acidic residues" evidence="1">
    <location>
        <begin position="560"/>
        <end position="571"/>
    </location>
</feature>
<feature type="compositionally biased region" description="Basic and acidic residues" evidence="1">
    <location>
        <begin position="1766"/>
        <end position="1779"/>
    </location>
</feature>
<feature type="compositionally biased region" description="Basic and acidic residues" evidence="1">
    <location>
        <begin position="861"/>
        <end position="891"/>
    </location>
</feature>
<feature type="compositionally biased region" description="Polar residues" evidence="1">
    <location>
        <begin position="1182"/>
        <end position="1194"/>
    </location>
</feature>
<feature type="compositionally biased region" description="Basic and acidic residues" evidence="1">
    <location>
        <begin position="1918"/>
        <end position="1930"/>
    </location>
</feature>
<feature type="compositionally biased region" description="Polar residues" evidence="1">
    <location>
        <begin position="2686"/>
        <end position="2697"/>
    </location>
</feature>
<feature type="compositionally biased region" description="Basic and acidic residues" evidence="1">
    <location>
        <begin position="1870"/>
        <end position="1882"/>
    </location>
</feature>
<feature type="compositionally biased region" description="Basic and acidic residues" evidence="1">
    <location>
        <begin position="1237"/>
        <end position="1325"/>
    </location>
</feature>
<dbReference type="OrthoDB" id="10667028at2759"/>
<protein>
    <submittedName>
        <fullName evidence="2">Uncharacterized protein</fullName>
    </submittedName>
</protein>
<feature type="compositionally biased region" description="Basic residues" evidence="1">
    <location>
        <begin position="1980"/>
        <end position="1990"/>
    </location>
</feature>
<organism evidence="2 3">
    <name type="scientific">Patiria miniata</name>
    <name type="common">Bat star</name>
    <name type="synonym">Asterina miniata</name>
    <dbReference type="NCBI Taxonomy" id="46514"/>
    <lineage>
        <taxon>Eukaryota</taxon>
        <taxon>Metazoa</taxon>
        <taxon>Echinodermata</taxon>
        <taxon>Eleutherozoa</taxon>
        <taxon>Asterozoa</taxon>
        <taxon>Asteroidea</taxon>
        <taxon>Valvatacea</taxon>
        <taxon>Valvatida</taxon>
        <taxon>Asterinidae</taxon>
        <taxon>Patiria</taxon>
    </lineage>
</organism>
<feature type="compositionally biased region" description="Basic residues" evidence="1">
    <location>
        <begin position="143"/>
        <end position="157"/>
    </location>
</feature>
<feature type="compositionally biased region" description="Acidic residues" evidence="1">
    <location>
        <begin position="1621"/>
        <end position="1633"/>
    </location>
</feature>
<feature type="compositionally biased region" description="Basic and acidic residues" evidence="1">
    <location>
        <begin position="1372"/>
        <end position="1457"/>
    </location>
</feature>
<feature type="compositionally biased region" description="Basic and acidic residues" evidence="1">
    <location>
        <begin position="2308"/>
        <end position="2325"/>
    </location>
</feature>
<accession>A0A913ZB26</accession>
<feature type="region of interest" description="Disordered" evidence="1">
    <location>
        <begin position="1"/>
        <end position="59"/>
    </location>
</feature>
<feature type="region of interest" description="Disordered" evidence="1">
    <location>
        <begin position="659"/>
        <end position="732"/>
    </location>
</feature>
<feature type="compositionally biased region" description="Basic and acidic residues" evidence="1">
    <location>
        <begin position="2471"/>
        <end position="2480"/>
    </location>
</feature>
<feature type="compositionally biased region" description="Basic residues" evidence="1">
    <location>
        <begin position="1458"/>
        <end position="1476"/>
    </location>
</feature>
<dbReference type="RefSeq" id="XP_038048231.1">
    <property type="nucleotide sequence ID" value="XM_038192303.1"/>
</dbReference>
<feature type="compositionally biased region" description="Basic and acidic residues" evidence="1">
    <location>
        <begin position="1210"/>
        <end position="1228"/>
    </location>
</feature>
<feature type="compositionally biased region" description="Basic and acidic residues" evidence="1">
    <location>
        <begin position="2202"/>
        <end position="2211"/>
    </location>
</feature>
<feature type="compositionally biased region" description="Polar residues" evidence="1">
    <location>
        <begin position="947"/>
        <end position="956"/>
    </location>
</feature>
<feature type="compositionally biased region" description="Basic and acidic residues" evidence="1">
    <location>
        <begin position="2496"/>
        <end position="2505"/>
    </location>
</feature>
<feature type="compositionally biased region" description="Basic and acidic residues" evidence="1">
    <location>
        <begin position="482"/>
        <end position="498"/>
    </location>
</feature>
<feature type="compositionally biased region" description="Polar residues" evidence="1">
    <location>
        <begin position="1715"/>
        <end position="1725"/>
    </location>
</feature>
<feature type="region of interest" description="Disordered" evidence="1">
    <location>
        <begin position="2307"/>
        <end position="2735"/>
    </location>
</feature>
<feature type="compositionally biased region" description="Basic and acidic residues" evidence="1">
    <location>
        <begin position="383"/>
        <end position="397"/>
    </location>
</feature>
<feature type="compositionally biased region" description="Polar residues" evidence="1">
    <location>
        <begin position="402"/>
        <end position="413"/>
    </location>
</feature>
<dbReference type="OMA" id="LNNDDTY"/>
<feature type="compositionally biased region" description="Polar residues" evidence="1">
    <location>
        <begin position="2069"/>
        <end position="2084"/>
    </location>
</feature>
<feature type="compositionally biased region" description="Basic and acidic residues" evidence="1">
    <location>
        <begin position="2634"/>
        <end position="2644"/>
    </location>
</feature>
<dbReference type="EnsemblMetazoa" id="XM_038192303.1">
    <property type="protein sequence ID" value="XP_038048231.1"/>
    <property type="gene ID" value="LOC119722261"/>
</dbReference>
<feature type="compositionally biased region" description="Basic and acidic residues" evidence="1">
    <location>
        <begin position="431"/>
        <end position="449"/>
    </location>
</feature>
<feature type="compositionally biased region" description="Basic and acidic residues" evidence="1">
    <location>
        <begin position="670"/>
        <end position="683"/>
    </location>
</feature>
<feature type="compositionally biased region" description="Basic and acidic residues" evidence="1">
    <location>
        <begin position="1665"/>
        <end position="1678"/>
    </location>
</feature>
<feature type="compositionally biased region" description="Polar residues" evidence="1">
    <location>
        <begin position="458"/>
        <end position="481"/>
    </location>
</feature>
<feature type="compositionally biased region" description="Acidic residues" evidence="1">
    <location>
        <begin position="1898"/>
        <end position="1907"/>
    </location>
</feature>
<feature type="compositionally biased region" description="Basic residues" evidence="1">
    <location>
        <begin position="1"/>
        <end position="19"/>
    </location>
</feature>
<feature type="region of interest" description="Disordered" evidence="1">
    <location>
        <begin position="747"/>
        <end position="891"/>
    </location>
</feature>
<feature type="compositionally biased region" description="Basic and acidic residues" evidence="1">
    <location>
        <begin position="1819"/>
        <end position="1840"/>
    </location>
</feature>
<feature type="compositionally biased region" description="Basic and acidic residues" evidence="1">
    <location>
        <begin position="328"/>
        <end position="353"/>
    </location>
</feature>
<feature type="compositionally biased region" description="Acidic residues" evidence="1">
    <location>
        <begin position="1960"/>
        <end position="1970"/>
    </location>
</feature>
<feature type="compositionally biased region" description="Basic and acidic residues" evidence="1">
    <location>
        <begin position="2085"/>
        <end position="2103"/>
    </location>
</feature>
<feature type="compositionally biased region" description="Basic and acidic residues" evidence="1">
    <location>
        <begin position="998"/>
        <end position="1026"/>
    </location>
</feature>
<feature type="region of interest" description="Disordered" evidence="1">
    <location>
        <begin position="1819"/>
        <end position="2021"/>
    </location>
</feature>
<feature type="compositionally biased region" description="Polar residues" evidence="1">
    <location>
        <begin position="1085"/>
        <end position="1100"/>
    </location>
</feature>
<dbReference type="Proteomes" id="UP000887568">
    <property type="component" value="Unplaced"/>
</dbReference>
<feature type="compositionally biased region" description="Acidic residues" evidence="1">
    <location>
        <begin position="1853"/>
        <end position="1869"/>
    </location>
</feature>
<feature type="compositionally biased region" description="Polar residues" evidence="1">
    <location>
        <begin position="1534"/>
        <end position="1556"/>
    </location>
</feature>
<feature type="compositionally biased region" description="Polar residues" evidence="1">
    <location>
        <begin position="1886"/>
        <end position="1897"/>
    </location>
</feature>
<feature type="compositionally biased region" description="Basic and acidic residues" evidence="1">
    <location>
        <begin position="2555"/>
        <end position="2568"/>
    </location>
</feature>
<name>A0A913ZB26_PATMI</name>
<feature type="compositionally biased region" description="Basic and acidic residues" evidence="1">
    <location>
        <begin position="1727"/>
        <end position="1739"/>
    </location>
</feature>
<feature type="compositionally biased region" description="Basic and acidic residues" evidence="1">
    <location>
        <begin position="1102"/>
        <end position="1116"/>
    </location>
</feature>
<feature type="region of interest" description="Disordered" evidence="1">
    <location>
        <begin position="1531"/>
        <end position="1558"/>
    </location>
</feature>
<feature type="compositionally biased region" description="Basic and acidic residues" evidence="1">
    <location>
        <begin position="1332"/>
        <end position="1364"/>
    </location>
</feature>
<feature type="compositionally biased region" description="Polar residues" evidence="1">
    <location>
        <begin position="903"/>
        <end position="926"/>
    </location>
</feature>
<feature type="region of interest" description="Disordered" evidence="1">
    <location>
        <begin position="903"/>
        <end position="1489"/>
    </location>
</feature>
<feature type="compositionally biased region" description="Low complexity" evidence="1">
    <location>
        <begin position="2383"/>
        <end position="2397"/>
    </location>
</feature>
<evidence type="ECO:0000256" key="1">
    <source>
        <dbReference type="SAM" id="MobiDB-lite"/>
    </source>
</evidence>
<feature type="compositionally biased region" description="Basic residues" evidence="1">
    <location>
        <begin position="589"/>
        <end position="600"/>
    </location>
</feature>
<feature type="region of interest" description="Disordered" evidence="1">
    <location>
        <begin position="125"/>
        <end position="206"/>
    </location>
</feature>
<feature type="region of interest" description="Disordered" evidence="1">
    <location>
        <begin position="2069"/>
        <end position="2238"/>
    </location>
</feature>
<feature type="compositionally biased region" description="Basic and acidic residues" evidence="1">
    <location>
        <begin position="524"/>
        <end position="539"/>
    </location>
</feature>
<feature type="compositionally biased region" description="Basic and acidic residues" evidence="1">
    <location>
        <begin position="2158"/>
        <end position="2175"/>
    </location>
</feature>
<feature type="compositionally biased region" description="Polar residues" evidence="1">
    <location>
        <begin position="2147"/>
        <end position="2157"/>
    </location>
</feature>
<reference evidence="2" key="1">
    <citation type="submission" date="2022-11" db="UniProtKB">
        <authorList>
            <consortium name="EnsemblMetazoa"/>
        </authorList>
    </citation>
    <scope>IDENTIFICATION</scope>
</reference>
<feature type="compositionally biased region" description="Polar residues" evidence="1">
    <location>
        <begin position="1035"/>
        <end position="1045"/>
    </location>
</feature>
<feature type="compositionally biased region" description="Polar residues" evidence="1">
    <location>
        <begin position="2588"/>
        <end position="2607"/>
    </location>
</feature>
<feature type="compositionally biased region" description="Low complexity" evidence="1">
    <location>
        <begin position="1646"/>
        <end position="1664"/>
    </location>
</feature>
<feature type="compositionally biased region" description="Basic and acidic residues" evidence="1">
    <location>
        <begin position="706"/>
        <end position="720"/>
    </location>
</feature>
<sequence length="2765" mass="310566">MSKKKQRSRGGATPRRHRIQASPEYPGVATDATRRRNLKKQHQQVEMSFRTEDISEESLSSPVHVLSDVNSSSDISLVEHESLLEIRSTSLQGRRRVEKRYHVASRKKIMDANSLSTLREDTFNIASSSSSSDDCEQVQRIDNRRKKPHGIKSKAPRGSHQLPADNKGGSLYHKTEEIQKTSPALAKQKSKSRAITGGAGKREKRQNTLIMEAEAISPSVGHMHDAKPSEDDDRFNNGIITVEKDASSIKTRRRERRRKQENGPEQTQCLEEKTVEASFISERKHSKKKFQSRRSSSSSRKDGKALSVTENKVPVEASDEIKNTNCMDEARQIVDREAGSIPERKGKTKKATERCPPVPNPAESALPADDSFEKKSTRSRNKSRPEEVKEARPIPERKRSRAQNSVITSQNSGAEGKDLCVTESDTPVDVTMEKNKSKHRDEEKQAEKIYRKRDKRSQLPSRQTESSATASDETATVPSVDQTERCEASGESSKERKNQRYRAKKSKELTKDKTNEITQPLETTEERFAVEEELETRCARKERKKVSDLRIQPQSEVDNGDDHSGECEILKKANSPPSSAKILPEKCKAARRQHRARKTSQKSSVTGLPGPTSSASSRKSPRSTVDDPKTDATSTIEPSGEEEFVVHKLDTIKPQDMYAEIESSSLESVSIRKEGKIQKRDPSPSDTDAGVLVVRGAFKFSQSSSKTDKDDNQDGYDSHRSTPRNKTKARGLLEVASAVSNIETELIENKEDATICTSTNLQERRKRRAKKSDQPKLDSLQKGQAAVSKVTTETPRPAWSLSKDDTKSSEEMNPDGKQLKKQKRRKSTTTAKESNKADDEADIPSCVPKRQDQIEVPTEQFGKEAKGTKKEAENNFAPEKSESKKADTPNKCEVEEHLIMRTQVTRQEFRPTDSTVLSRNTSSKPTSAELKTEELTSEDDLDDFCTSMFSNSQRDVQGSGKELEMEIGAGLQKKPDLLGDVIEDTEQPLTLGGTPGHKNTEVQPKEEDSTRKEKENEKVDDDKEAPPTDDATLVESDQPSTTAKRSSVWKKITKKPALFKKKKHHASSSNSDKTGVMSKTDSEPDSTNMSTASENETVTDTVAEKDTEADDGRSDEINYPDDVQKAKCKTPHKKEQTKQSASPKETENEAGQNDIIGKESPSPNATMNDKNDTCEQAEELNDNSTEQEPSTKQAKNFEGKKEKKEKKTKIKMEEKERKEKTEEMTEKKKEKKLAKEKKKEEKKMEKEEKKMEKEEKKMEKEEKKKEKAEKKKKAKEEKKEMKEKKKEKKEGQNKEEEEKNKEKEETNKEEEKNKEKEEKKQEKEGKKKGKGKNKEKTMEEKEEMKEKKTQKKEEKKKNKEEKKKNKEKKKKNKEEKKEMKKEKKVEKKEEKKEKNKEKKEEKQAKKDKNKVKEEKKEKKEEKKEKKKQKKEEKKAKKLMKGDDGEIADDAKSTPDGKTKKKRKGLGKLLKGKKVKQTQKSYPTPPASDVEIPAAQPVVARCRMVAPVPATDIKHDLRLPAALVNSDCDAEPMEQETSGKTTSIPASATSELKQSSPEMKAADVTAGWCEAVTTNKHRTTGVQRTLDGQTAIKHVRFADATGTNDVQDETKQNQVSRFQSELTEDSDEWYDSDGDTIATGRKETKSTKSNCSSSSLRSDKSASLLEPKDHPDSKRDTERPIVPNKQSLDSHDDSSSCARLSRHQQRKQMWTEILQELSSPDESPSQPDKAHDILKYDTESKMVIPPGNTPVPSKPFWLETSLEDQPQVDRDDDSKDDGVLEKSALTSLPQSTSKIGRGATIKNTQPCQIESTIIESIKERAKEVSAPSAEHDIMKPSRDEIAPTPAKVTAADTVIEDIENSDSWDDDDEGENIKKIEVKEEVVSKPPSASKQLETDYNSWDEESDQEEEDKKQKKSGKTSKEIDMMDELLRELSPSDDENEFGGLDGRMSRSAFHRTDFIMDQDEETDEPNENTSESTRSKTSHKQQSPKKYKSDELDTVDRALKSQVSSNSKHDACVDSSISTKIEEVLEEMEKHEEQDLTEMDAIEEMLRHSSSDDLFGIVDKMPQCKTSKPTLASKTATSPAKQEETISETKQEANDKALEDGTPAITSTDDILAKPAEQITRALPLTSEPKTTVSATKEETKPMDSSQKVLNSKTNREEGSADLEARTRDESSISDIVESADKPSPLEETSSLTPSHVLESDKNGEVTRKRRITFSDVPRGPTTPGQRRGPLKGVLKWRPGEFLHDLKEAKADHKCDVVNRDALSELADTKSRQVIVISNVKGEERLASYASIEAEGQSWLTEMYPERTDLYSPKTNEETQNREQSPPESESEDSSTTTIDLDADMDDIKWSEAFCSDEEADVSPTKKAGTSRDHIRIQSLESSSESYEAPSSSTPRDLDGGERKLSRALLDGETDVFPPKNAGTARDDIRSPSLESSSESDEAPSPPVHLDTTAEEMKPATNLLDARTQDSLRDSLIRAGKPDSASAFQEAEIPRYLRDDFSPAPEQKPFKRWDPMTAKKKLEKITKSKKKLPESPTPRWLNTDFSPDGSAPKREVWKAPKDKPVLCSTPEAAADNSEFDYASMTPNERYNGRQQIANESQKIIDSMRNQDKFQQSSKTATTPPPSTPSQDDKDLPRFLRADFNPAPDTKPFKKWNPVQAKKTFTKIGNKAKLRDAAKKTASPVSGTQSSGASADTPRWMQPDFDPSKAAPPTARPPPKESYQVPPPQMNTLPQYEFEPQVLFKLHVTKLILAKNTLLRHQ</sequence>
<keyword evidence="3" id="KW-1185">Reference proteome</keyword>
<feature type="compositionally biased region" description="Basic and acidic residues" evidence="1">
    <location>
        <begin position="2400"/>
        <end position="2409"/>
    </location>
</feature>
<feature type="compositionally biased region" description="Basic residues" evidence="1">
    <location>
        <begin position="1047"/>
        <end position="1066"/>
    </location>
</feature>
<feature type="compositionally biased region" description="Low complexity" evidence="1">
    <location>
        <begin position="660"/>
        <end position="669"/>
    </location>
</feature>
<evidence type="ECO:0000313" key="3">
    <source>
        <dbReference type="Proteomes" id="UP000887568"/>
    </source>
</evidence>
<proteinExistence type="predicted"/>
<feature type="compositionally biased region" description="Basic and acidic residues" evidence="1">
    <location>
        <begin position="506"/>
        <end position="515"/>
    </location>
</feature>
<feature type="compositionally biased region" description="Basic and acidic residues" evidence="1">
    <location>
        <begin position="1991"/>
        <end position="2003"/>
    </location>
</feature>
<dbReference type="GeneID" id="119722261"/>
<feature type="compositionally biased region" description="Basic residues" evidence="1">
    <location>
        <begin position="250"/>
        <end position="259"/>
    </location>
</feature>
<feature type="compositionally biased region" description="Polar residues" evidence="1">
    <location>
        <begin position="1783"/>
        <end position="1793"/>
    </location>
</feature>
<feature type="region of interest" description="Disordered" evidence="1">
    <location>
        <begin position="221"/>
        <end position="647"/>
    </location>
</feature>